<dbReference type="SUPFAM" id="SSF53335">
    <property type="entry name" value="S-adenosyl-L-methionine-dependent methyltransferases"/>
    <property type="match status" value="1"/>
</dbReference>
<evidence type="ECO:0000256" key="1">
    <source>
        <dbReference type="ARBA" id="ARBA00022679"/>
    </source>
</evidence>
<accession>A0A2U9S7S0</accession>
<dbReference type="AlphaFoldDB" id="A0A2U9S7S0"/>
<sequence>MVSRRLPLSLPARQCLVMTDPHPTAPEHLDTTPNGDTVAAYSRRAQEFVAQYETVAFEELYADVLDLMPSQPSAVLDVGAGSGRDAAWLAGRGHSVVAVEPAAGMREEAARRHTATGIQWMDDRLPGLERVHRTGMVFDLILLAAVWMHVLPADRRRAFRKLVTLLKPGGRMIVSLRHGPSDPERPMLPVNRAEIERLAAEHGAMVSRVIKTPDRLGRSDVSWETVVVQLADDGTSALPLIRHIVLNDAKSSSYKLALLRVVARAADASPGLAMADGDDGVVLPLGLIALYWIRMFLPLVAADLPQTPTSRNGGGLGFVKEPFRRLAGAAPPELRVGAEFLGDAGQALAGAIRDAARTIAEMPAHYITYPGSDRQVFGAVTRRGPRIGERLVLDAPYLWSVGDFRIPLNVWFALTRLNTWIEPALTMEWTRLMQQYLARQGRSVAEGHIAEALAWLDPQRGTAEVRRLTAAMFDAGQPVYCVWTGRKLRQEGLDIDHCLPFSAWPNADLWNLMPADARVNRHRKADRLITADLLDRCGDRITDWWERAYLRDGDVLARRFGREAAASLPVEAVLDGVVRSGPVLEAVAAKRLMLRATQQLLEWNGQLTPRQGVEEPPASFPA</sequence>
<dbReference type="PANTHER" id="PTHR43861:SF3">
    <property type="entry name" value="PUTATIVE (AFU_ORTHOLOGUE AFUA_2G14390)-RELATED"/>
    <property type="match status" value="1"/>
</dbReference>
<evidence type="ECO:0000313" key="3">
    <source>
        <dbReference type="EMBL" id="AWU95590.1"/>
    </source>
</evidence>
<dbReference type="KEGG" id="azm:DM194_14905"/>
<feature type="domain" description="Methyltransferase" evidence="2">
    <location>
        <begin position="75"/>
        <end position="170"/>
    </location>
</feature>
<dbReference type="OrthoDB" id="7348755at2"/>
<dbReference type="InterPro" id="IPR029063">
    <property type="entry name" value="SAM-dependent_MTases_sf"/>
</dbReference>
<evidence type="ECO:0000259" key="2">
    <source>
        <dbReference type="Pfam" id="PF13649"/>
    </source>
</evidence>
<dbReference type="EMBL" id="CP029830">
    <property type="protein sequence ID" value="AWU95590.1"/>
    <property type="molecule type" value="Genomic_DNA"/>
</dbReference>
<dbReference type="GO" id="GO:0008168">
    <property type="term" value="F:methyltransferase activity"/>
    <property type="evidence" value="ECO:0007669"/>
    <property type="project" value="UniProtKB-KW"/>
</dbReference>
<keyword evidence="4" id="KW-1185">Reference proteome</keyword>
<name>A0A2U9S7S0_9PROT</name>
<keyword evidence="3" id="KW-0489">Methyltransferase</keyword>
<dbReference type="PANTHER" id="PTHR43861">
    <property type="entry name" value="TRANS-ACONITATE 2-METHYLTRANSFERASE-RELATED"/>
    <property type="match status" value="1"/>
</dbReference>
<dbReference type="Gene3D" id="3.40.50.150">
    <property type="entry name" value="Vaccinia Virus protein VP39"/>
    <property type="match status" value="1"/>
</dbReference>
<proteinExistence type="predicted"/>
<keyword evidence="3" id="KW-0614">Plasmid</keyword>
<dbReference type="InterPro" id="IPR041698">
    <property type="entry name" value="Methyltransf_25"/>
</dbReference>
<protein>
    <submittedName>
        <fullName evidence="3">Methyltransferase type 11</fullName>
    </submittedName>
</protein>
<organism evidence="3 4">
    <name type="scientific">Azospirillum ramasamyi</name>
    <dbReference type="NCBI Taxonomy" id="682998"/>
    <lineage>
        <taxon>Bacteria</taxon>
        <taxon>Pseudomonadati</taxon>
        <taxon>Pseudomonadota</taxon>
        <taxon>Alphaproteobacteria</taxon>
        <taxon>Rhodospirillales</taxon>
        <taxon>Azospirillaceae</taxon>
        <taxon>Azospirillum</taxon>
    </lineage>
</organism>
<dbReference type="GO" id="GO:0032259">
    <property type="term" value="P:methylation"/>
    <property type="evidence" value="ECO:0007669"/>
    <property type="project" value="UniProtKB-KW"/>
</dbReference>
<dbReference type="Proteomes" id="UP000249605">
    <property type="component" value="Plasmid unnamed1"/>
</dbReference>
<gene>
    <name evidence="3" type="ORF">DM194_14905</name>
</gene>
<reference evidence="3 4" key="1">
    <citation type="submission" date="2018-06" db="EMBL/GenBank/DDBJ databases">
        <title>Complete genome sequencing of Azospirillum sp. M2T2B2.</title>
        <authorList>
            <person name="Heo J."/>
            <person name="Kim S.-J."/>
            <person name="Kwon S.-W."/>
            <person name="Anandham R."/>
        </authorList>
    </citation>
    <scope>NUCLEOTIDE SEQUENCE [LARGE SCALE GENOMIC DNA]</scope>
    <source>
        <strain evidence="3 4">M2T2B2</strain>
        <plasmid evidence="3 4">unnamed1</plasmid>
    </source>
</reference>
<keyword evidence="1 3" id="KW-0808">Transferase</keyword>
<geneLocation type="plasmid" evidence="3 4">
    <name>unnamed1</name>
</geneLocation>
<dbReference type="CDD" id="cd02440">
    <property type="entry name" value="AdoMet_MTases"/>
    <property type="match status" value="1"/>
</dbReference>
<dbReference type="Gene3D" id="1.10.30.50">
    <property type="match status" value="1"/>
</dbReference>
<evidence type="ECO:0000313" key="4">
    <source>
        <dbReference type="Proteomes" id="UP000249605"/>
    </source>
</evidence>
<dbReference type="Pfam" id="PF13649">
    <property type="entry name" value="Methyltransf_25"/>
    <property type="match status" value="1"/>
</dbReference>